<dbReference type="InterPro" id="IPR006665">
    <property type="entry name" value="OmpA-like"/>
</dbReference>
<keyword evidence="7" id="KW-0282">Flagellum</keyword>
<feature type="compositionally biased region" description="Basic and acidic residues" evidence="5">
    <location>
        <begin position="109"/>
        <end position="118"/>
    </location>
</feature>
<dbReference type="EMBL" id="LVZK01000003">
    <property type="protein sequence ID" value="OAP85501.1"/>
    <property type="molecule type" value="Genomic_DNA"/>
</dbReference>
<reference evidence="7 8" key="1">
    <citation type="submission" date="2016-04" db="EMBL/GenBank/DDBJ databases">
        <title>Peptidophaga gingivicola gen. nov., sp. nov., isolated from human subgingival plaque.</title>
        <authorList>
            <person name="Beall C.J."/>
            <person name="Mokrzan E.M."/>
            <person name="Griffen A.L."/>
            <person name="Leys E.J."/>
        </authorList>
    </citation>
    <scope>NUCLEOTIDE SEQUENCE [LARGE SCALE GENOMIC DNA]</scope>
    <source>
        <strain evidence="7 8">BA112</strain>
    </source>
</reference>
<dbReference type="AlphaFoldDB" id="A0A179B347"/>
<feature type="region of interest" description="Disordered" evidence="5">
    <location>
        <begin position="69"/>
        <end position="92"/>
    </location>
</feature>
<dbReference type="Gene3D" id="3.30.1330.60">
    <property type="entry name" value="OmpA-like domain"/>
    <property type="match status" value="1"/>
</dbReference>
<dbReference type="CDD" id="cd07185">
    <property type="entry name" value="OmpA_C-like"/>
    <property type="match status" value="1"/>
</dbReference>
<keyword evidence="7" id="KW-0969">Cilium</keyword>
<dbReference type="STRING" id="1823756.A4H34_10000"/>
<evidence type="ECO:0000256" key="2">
    <source>
        <dbReference type="ARBA" id="ARBA00023136"/>
    </source>
</evidence>
<sequence>MNAPVLDYYAPIGSADGAETTVEGEGKTTTTLSSDVNFEVDSANLTPRAREVLDGLVSKWRKKKPKEISITGHTDSVADDDHNQKLSEDRAKAVRSYVAPKVSGVSIEVEGKGEKEPAASETNEDGSPNEAGKAANRRVVIVSK</sequence>
<dbReference type="PANTHER" id="PTHR30329:SF21">
    <property type="entry name" value="LIPOPROTEIN YIAD-RELATED"/>
    <property type="match status" value="1"/>
</dbReference>
<dbReference type="GO" id="GO:0009279">
    <property type="term" value="C:cell outer membrane"/>
    <property type="evidence" value="ECO:0007669"/>
    <property type="project" value="UniProtKB-SubCell"/>
</dbReference>
<evidence type="ECO:0000313" key="8">
    <source>
        <dbReference type="Proteomes" id="UP000078368"/>
    </source>
</evidence>
<proteinExistence type="predicted"/>
<evidence type="ECO:0000256" key="4">
    <source>
        <dbReference type="PROSITE-ProRule" id="PRU00473"/>
    </source>
</evidence>
<evidence type="ECO:0000256" key="5">
    <source>
        <dbReference type="SAM" id="MobiDB-lite"/>
    </source>
</evidence>
<keyword evidence="3" id="KW-0998">Cell outer membrane</keyword>
<evidence type="ECO:0000313" key="7">
    <source>
        <dbReference type="EMBL" id="OAP85501.1"/>
    </source>
</evidence>
<organism evidence="7 8">
    <name type="scientific">Peptidiphaga gingivicola</name>
    <dbReference type="NCBI Taxonomy" id="2741497"/>
    <lineage>
        <taxon>Bacteria</taxon>
        <taxon>Bacillati</taxon>
        <taxon>Actinomycetota</taxon>
        <taxon>Actinomycetes</taxon>
        <taxon>Actinomycetales</taxon>
        <taxon>Actinomycetaceae</taxon>
        <taxon>Peptidiphaga</taxon>
    </lineage>
</organism>
<dbReference type="SUPFAM" id="SSF103088">
    <property type="entry name" value="OmpA-like"/>
    <property type="match status" value="1"/>
</dbReference>
<protein>
    <submittedName>
        <fullName evidence="7">Flagellar motor protein MotB</fullName>
    </submittedName>
</protein>
<keyword evidence="7" id="KW-0966">Cell projection</keyword>
<dbReference type="PRINTS" id="PR01021">
    <property type="entry name" value="OMPADOMAIN"/>
</dbReference>
<dbReference type="PROSITE" id="PS51123">
    <property type="entry name" value="OMPA_2"/>
    <property type="match status" value="1"/>
</dbReference>
<dbReference type="PANTHER" id="PTHR30329">
    <property type="entry name" value="STATOR ELEMENT OF FLAGELLAR MOTOR COMPLEX"/>
    <property type="match status" value="1"/>
</dbReference>
<feature type="domain" description="OmpA-like" evidence="6">
    <location>
        <begin position="25"/>
        <end position="144"/>
    </location>
</feature>
<dbReference type="Proteomes" id="UP000078368">
    <property type="component" value="Unassembled WGS sequence"/>
</dbReference>
<keyword evidence="2 4" id="KW-0472">Membrane</keyword>
<dbReference type="Pfam" id="PF00691">
    <property type="entry name" value="OmpA"/>
    <property type="match status" value="1"/>
</dbReference>
<dbReference type="InterPro" id="IPR036737">
    <property type="entry name" value="OmpA-like_sf"/>
</dbReference>
<feature type="region of interest" description="Disordered" evidence="5">
    <location>
        <begin position="105"/>
        <end position="144"/>
    </location>
</feature>
<comment type="subcellular location">
    <subcellularLocation>
        <location evidence="1">Cell outer membrane</location>
    </subcellularLocation>
</comment>
<evidence type="ECO:0000256" key="3">
    <source>
        <dbReference type="ARBA" id="ARBA00023237"/>
    </source>
</evidence>
<name>A0A179B347_9ACTO</name>
<evidence type="ECO:0000256" key="1">
    <source>
        <dbReference type="ARBA" id="ARBA00004442"/>
    </source>
</evidence>
<feature type="compositionally biased region" description="Basic and acidic residues" evidence="5">
    <location>
        <begin position="79"/>
        <end position="92"/>
    </location>
</feature>
<dbReference type="InterPro" id="IPR006664">
    <property type="entry name" value="OMP_bac"/>
</dbReference>
<dbReference type="InterPro" id="IPR050330">
    <property type="entry name" value="Bact_OuterMem_StrucFunc"/>
</dbReference>
<gene>
    <name evidence="7" type="ORF">A4H34_10000</name>
</gene>
<comment type="caution">
    <text evidence="7">The sequence shown here is derived from an EMBL/GenBank/DDBJ whole genome shotgun (WGS) entry which is preliminary data.</text>
</comment>
<keyword evidence="8" id="KW-1185">Reference proteome</keyword>
<accession>A0A179B347</accession>
<evidence type="ECO:0000259" key="6">
    <source>
        <dbReference type="PROSITE" id="PS51123"/>
    </source>
</evidence>